<dbReference type="EMBL" id="JASBWU010000013">
    <property type="protein sequence ID" value="KAJ9116929.1"/>
    <property type="molecule type" value="Genomic_DNA"/>
</dbReference>
<sequence length="1212" mass="133669">MADLAEDPSTDVLAMEQSLTSLMSYLELLQNEPSNIPLIEEVISLARKCGMTEQVDMGLEMLVGLKGCDEATCLEVLANSGRGLATITSGDDAQIHKVLDLLRKAIQDYLSIPVLLAASRIAIALHPSPALPSAEDTEEGTQPTHPAGDALISEEDARSILQSAAKFAGNDISFVSASPVLVDVRRTQSAALCLKSEQVWKVYLDWEVALFAALPEEERPTQLATIQKAYLDRLSMPHSTISETSQAYSTFNSTYAPKSYEENMVKASKIAAKSTAKWEAREAWEVGWVALCTQGSTNVALANGITSSTEPEQQNFLRDQKIAYLYSYLEMELSTAQYRKPEPRMVECVFERWLAVCSSNKTREGRAAEASVWDRYITYVATTNGFSKAQVTETMQRAVRCCPQSGELWARLLRNYEILKQDMQIIGETYMHALSLGVLTRKGASTVEKPKEKGKGKDKKKAKGKGKAEVVEEESNTERSHFGDPKGADVAELAALEAAWAGFMRRMEEANADQGMSFFMTFPRTGELKARRLFACYLLDEDDDETVDAVESTLRDGIARCRELNPRGDATMRLEKYLISWLEGKGKVEEGIKVWDDLVKLHGRSYQAWCGYTDYLIRHNEYAKARSQFKIAMSRHLDWPESVWTAWITFEDYHGTAESMNAAKSRVGPLQEALVVQRAQAMTATQHAPITTEAAPTDTSAPATVASHSALPLDTTISQAMEVDATEDSRKRKVDDVAHAEASSAPKRQRTETDKDPVPARDREYASVLVSGLSSGVTEADVRKFFRECGQIRDVTLTQQNENMLASVEFMTRDSVPAALTRDKKRIVEDEVHVYQAGHTTLFVTNFPESMDDASLRELFAPFGDIVETRWPSKKFKDSRRFCYVQFTTTGAAAAASEELNGKELESGFPVSVLISDPDRKKQRSDANADARELYVSQLSKFMNEQDMDRVFSPLGTIKRISLAKDEEGKCKGFGFVEYETEDQARAALSLDGHEYKKRRMNVRLSEQKSKRDKRPGAPSSKAVAAAVSRSTDILDRSIRLYGIPPKTQEGLLQQALEKVAPVKKVEIFHDVGQASVELASAADVGALLLKNEPFVFADSTITFAQETDITRNSTVGGRNAAVNQAAKRVVREATKPTGMFQPRPPKAGIGARKKANFSAAAVTRKTAVTDVSSNAEASGSGSVPQTTAAEASSSAPKGQDDFRKMLLEGKK</sequence>
<name>A0ACC2X0I3_9TREE</name>
<evidence type="ECO:0000313" key="1">
    <source>
        <dbReference type="EMBL" id="KAJ9116929.1"/>
    </source>
</evidence>
<keyword evidence="2" id="KW-1185">Reference proteome</keyword>
<accession>A0ACC2X0I3</accession>
<protein>
    <submittedName>
        <fullName evidence="1">Uncharacterized protein</fullName>
    </submittedName>
</protein>
<dbReference type="Proteomes" id="UP001243375">
    <property type="component" value="Unassembled WGS sequence"/>
</dbReference>
<evidence type="ECO:0000313" key="2">
    <source>
        <dbReference type="Proteomes" id="UP001243375"/>
    </source>
</evidence>
<organism evidence="1 2">
    <name type="scientific">Naganishia vaughanmartiniae</name>
    <dbReference type="NCBI Taxonomy" id="1424756"/>
    <lineage>
        <taxon>Eukaryota</taxon>
        <taxon>Fungi</taxon>
        <taxon>Dikarya</taxon>
        <taxon>Basidiomycota</taxon>
        <taxon>Agaricomycotina</taxon>
        <taxon>Tremellomycetes</taxon>
        <taxon>Filobasidiales</taxon>
        <taxon>Filobasidiaceae</taxon>
        <taxon>Naganishia</taxon>
    </lineage>
</organism>
<gene>
    <name evidence="1" type="ORF">QFC22_004587</name>
</gene>
<comment type="caution">
    <text evidence="1">The sequence shown here is derived from an EMBL/GenBank/DDBJ whole genome shotgun (WGS) entry which is preliminary data.</text>
</comment>
<proteinExistence type="predicted"/>
<reference evidence="1" key="1">
    <citation type="submission" date="2023-04" db="EMBL/GenBank/DDBJ databases">
        <title>Draft Genome sequencing of Naganishia species isolated from polar environments using Oxford Nanopore Technology.</title>
        <authorList>
            <person name="Leo P."/>
            <person name="Venkateswaran K."/>
        </authorList>
    </citation>
    <scope>NUCLEOTIDE SEQUENCE</scope>
    <source>
        <strain evidence="1">MNA-CCFEE 5425</strain>
    </source>
</reference>